<gene>
    <name evidence="1" type="ORF">E5288_WYG010000</name>
</gene>
<accession>A0A6B0S0G2</accession>
<dbReference type="Proteomes" id="UP000322234">
    <property type="component" value="Unassembled WGS sequence"/>
</dbReference>
<sequence>MCESPVTAQPPCPPPHFRAAHNSCRLFIVVPKACRCGVKYIVQIPVSSASLMLELSPLTLC</sequence>
<dbReference type="EMBL" id="VBQZ03000122">
    <property type="protein sequence ID" value="MXQ94941.1"/>
    <property type="molecule type" value="Genomic_DNA"/>
</dbReference>
<dbReference type="AlphaFoldDB" id="A0A6B0S0G2"/>
<name>A0A6B0S0G2_9CETA</name>
<proteinExistence type="predicted"/>
<reference evidence="1" key="1">
    <citation type="submission" date="2019-10" db="EMBL/GenBank/DDBJ databases">
        <title>The sequence and de novo assembly of the wild yak genome.</title>
        <authorList>
            <person name="Liu Y."/>
        </authorList>
    </citation>
    <scope>NUCLEOTIDE SEQUENCE [LARGE SCALE GENOMIC DNA]</scope>
    <source>
        <strain evidence="1">WY2019</strain>
    </source>
</reference>
<evidence type="ECO:0000313" key="2">
    <source>
        <dbReference type="Proteomes" id="UP000322234"/>
    </source>
</evidence>
<keyword evidence="2" id="KW-1185">Reference proteome</keyword>
<comment type="caution">
    <text evidence="1">The sequence shown here is derived from an EMBL/GenBank/DDBJ whole genome shotgun (WGS) entry which is preliminary data.</text>
</comment>
<organism evidence="1 2">
    <name type="scientific">Bos mutus</name>
    <name type="common">wild yak</name>
    <dbReference type="NCBI Taxonomy" id="72004"/>
    <lineage>
        <taxon>Eukaryota</taxon>
        <taxon>Metazoa</taxon>
        <taxon>Chordata</taxon>
        <taxon>Craniata</taxon>
        <taxon>Vertebrata</taxon>
        <taxon>Euteleostomi</taxon>
        <taxon>Mammalia</taxon>
        <taxon>Eutheria</taxon>
        <taxon>Laurasiatheria</taxon>
        <taxon>Artiodactyla</taxon>
        <taxon>Ruminantia</taxon>
        <taxon>Pecora</taxon>
        <taxon>Bovidae</taxon>
        <taxon>Bovinae</taxon>
        <taxon>Bos</taxon>
    </lineage>
</organism>
<evidence type="ECO:0000313" key="1">
    <source>
        <dbReference type="EMBL" id="MXQ94941.1"/>
    </source>
</evidence>
<protein>
    <submittedName>
        <fullName evidence="1">Uncharacterized protein</fullName>
    </submittedName>
</protein>